<sequence>MTGVARSPAHRCHPAIAYSRLKSASADVMEQNGGTVRAASRTRGSDETLRKAMRHEYPDNWLGIDQVADLEVRAGRPFVTAELAELAGYILIPSPEQMRGEGLEQRSIKEAAEAITAISAAMATKNKVERHEVPHVRREVREAIIALFAYDTALERTFPDLMPETTGGEGD</sequence>
<dbReference type="EMBL" id="RBIM01000006">
    <property type="protein sequence ID" value="RKQ95450.1"/>
    <property type="molecule type" value="Genomic_DNA"/>
</dbReference>
<gene>
    <name evidence="1" type="ORF">C7435_2552</name>
</gene>
<name>A0A495D3A9_9PROT</name>
<dbReference type="AlphaFoldDB" id="A0A495D3A9"/>
<evidence type="ECO:0000313" key="1">
    <source>
        <dbReference type="EMBL" id="RKQ95450.1"/>
    </source>
</evidence>
<reference evidence="1 2" key="1">
    <citation type="submission" date="2018-10" db="EMBL/GenBank/DDBJ databases">
        <title>Genomic Encyclopedia of Type Strains, Phase IV (KMG-IV): sequencing the most valuable type-strain genomes for metagenomic binning, comparative biology and taxonomic classification.</title>
        <authorList>
            <person name="Goeker M."/>
        </authorList>
    </citation>
    <scope>NUCLEOTIDE SEQUENCE [LARGE SCALE GENOMIC DNA]</scope>
    <source>
        <strain evidence="1 2">DSM 4734</strain>
    </source>
</reference>
<comment type="caution">
    <text evidence="1">The sequence shown here is derived from an EMBL/GenBank/DDBJ whole genome shotgun (WGS) entry which is preliminary data.</text>
</comment>
<evidence type="ECO:0000313" key="2">
    <source>
        <dbReference type="Proteomes" id="UP000273675"/>
    </source>
</evidence>
<organism evidence="1 2">
    <name type="scientific">Maricaulis maris</name>
    <dbReference type="NCBI Taxonomy" id="74318"/>
    <lineage>
        <taxon>Bacteria</taxon>
        <taxon>Pseudomonadati</taxon>
        <taxon>Pseudomonadota</taxon>
        <taxon>Alphaproteobacteria</taxon>
        <taxon>Maricaulales</taxon>
        <taxon>Maricaulaceae</taxon>
        <taxon>Maricaulis</taxon>
    </lineage>
</organism>
<accession>A0A495D3A9</accession>
<protein>
    <submittedName>
        <fullName evidence="1">Uncharacterized protein</fullName>
    </submittedName>
</protein>
<proteinExistence type="predicted"/>
<dbReference type="RefSeq" id="WP_121211961.1">
    <property type="nucleotide sequence ID" value="NZ_RBIM01000006.1"/>
</dbReference>
<dbReference type="Proteomes" id="UP000273675">
    <property type="component" value="Unassembled WGS sequence"/>
</dbReference>